<dbReference type="Proteomes" id="UP001058290">
    <property type="component" value="Chromosome"/>
</dbReference>
<protein>
    <submittedName>
        <fullName evidence="1">Uncharacterized protein</fullName>
    </submittedName>
</protein>
<organism evidence="1 2">
    <name type="scientific">Comamonas squillarum</name>
    <dbReference type="NCBI Taxonomy" id="2977320"/>
    <lineage>
        <taxon>Bacteria</taxon>
        <taxon>Pseudomonadati</taxon>
        <taxon>Pseudomonadota</taxon>
        <taxon>Betaproteobacteria</taxon>
        <taxon>Burkholderiales</taxon>
        <taxon>Comamonadaceae</taxon>
        <taxon>Comamonas</taxon>
    </lineage>
</organism>
<sequence>MTTVGSIKAEIISSRNILMAGRTNEHILPCLENVIAAVDLINVSSTKHILVHCVKEAIDQIKGSEYISAGRILNLIHNLPLTEEGEKRWDVNYFFSIELAAFLDDFDNVKNAGHIALYVCGQIASRYMVLDS</sequence>
<name>A0ABY5ZUQ3_9BURK</name>
<gene>
    <name evidence="1" type="ORF">N4T19_18710</name>
</gene>
<dbReference type="RefSeq" id="WP_260718756.1">
    <property type="nucleotide sequence ID" value="NZ_CP104377.1"/>
</dbReference>
<reference evidence="1" key="1">
    <citation type="submission" date="2022-09" db="EMBL/GenBank/DDBJ databases">
        <title>Bacterial diversity in gut of crayfish and pufferfish.</title>
        <authorList>
            <person name="Huang Y."/>
        </authorList>
    </citation>
    <scope>NUCLEOTIDE SEQUENCE</scope>
    <source>
        <strain evidence="1">PR12</strain>
    </source>
</reference>
<keyword evidence="2" id="KW-1185">Reference proteome</keyword>
<evidence type="ECO:0000313" key="2">
    <source>
        <dbReference type="Proteomes" id="UP001058290"/>
    </source>
</evidence>
<accession>A0ABY5ZUQ3</accession>
<evidence type="ECO:0000313" key="1">
    <source>
        <dbReference type="EMBL" id="UXC17710.1"/>
    </source>
</evidence>
<proteinExistence type="predicted"/>
<dbReference type="EMBL" id="CP104377">
    <property type="protein sequence ID" value="UXC17710.1"/>
    <property type="molecule type" value="Genomic_DNA"/>
</dbReference>